<evidence type="ECO:0000256" key="1">
    <source>
        <dbReference type="SAM" id="Phobius"/>
    </source>
</evidence>
<dbReference type="AlphaFoldDB" id="A0A4Q9WAR2"/>
<feature type="transmembrane region" description="Helical" evidence="1">
    <location>
        <begin position="6"/>
        <end position="27"/>
    </location>
</feature>
<organism evidence="2 3">
    <name type="scientific">Staphylococcus lugdunensis</name>
    <dbReference type="NCBI Taxonomy" id="28035"/>
    <lineage>
        <taxon>Bacteria</taxon>
        <taxon>Bacillati</taxon>
        <taxon>Bacillota</taxon>
        <taxon>Bacilli</taxon>
        <taxon>Bacillales</taxon>
        <taxon>Staphylococcaceae</taxon>
        <taxon>Staphylococcus</taxon>
    </lineage>
</organism>
<protein>
    <submittedName>
        <fullName evidence="2">Uncharacterized protein</fullName>
    </submittedName>
</protein>
<evidence type="ECO:0000313" key="3">
    <source>
        <dbReference type="Proteomes" id="UP000293637"/>
    </source>
</evidence>
<evidence type="ECO:0000313" key="2">
    <source>
        <dbReference type="EMBL" id="TBW72361.1"/>
    </source>
</evidence>
<proteinExistence type="predicted"/>
<comment type="caution">
    <text evidence="2">The sequence shown here is derived from an EMBL/GenBank/DDBJ whole genome shotgun (WGS) entry which is preliminary data.</text>
</comment>
<sequence>MNIYVALLLGLLFIVLYSVTCTFFYNLNYRRIYKGNNMNKRQIYINLLVHGFIGLVYVTVVIYFSYFK</sequence>
<dbReference type="Proteomes" id="UP000293637">
    <property type="component" value="Unassembled WGS sequence"/>
</dbReference>
<dbReference type="EMBL" id="SCHB01000003">
    <property type="protein sequence ID" value="TBW72361.1"/>
    <property type="molecule type" value="Genomic_DNA"/>
</dbReference>
<keyword evidence="1" id="KW-1133">Transmembrane helix</keyword>
<name>A0A4Q9WAR2_STALU</name>
<gene>
    <name evidence="2" type="ORF">EQ812_05115</name>
</gene>
<reference evidence="2 3" key="1">
    <citation type="journal article" date="2019" name="Sci. Transl. Med.">
        <title>Quorum sensing between bacterial species on the skin protects against epidermal injury in atopic dermatitis.</title>
        <authorList>
            <person name="Williams M.R."/>
        </authorList>
    </citation>
    <scope>NUCLEOTIDE SEQUENCE [LARGE SCALE GENOMIC DNA]</scope>
    <source>
        <strain evidence="2 3">E7</strain>
    </source>
</reference>
<feature type="transmembrane region" description="Helical" evidence="1">
    <location>
        <begin position="47"/>
        <end position="66"/>
    </location>
</feature>
<accession>A0A4Q9WAR2</accession>
<keyword evidence="1" id="KW-0812">Transmembrane</keyword>
<keyword evidence="1" id="KW-0472">Membrane</keyword>